<evidence type="ECO:0000256" key="1">
    <source>
        <dbReference type="ARBA" id="ARBA00004141"/>
    </source>
</evidence>
<evidence type="ECO:0000313" key="8">
    <source>
        <dbReference type="EMBL" id="KAK4495750.1"/>
    </source>
</evidence>
<feature type="transmembrane region" description="Helical" evidence="6">
    <location>
        <begin position="488"/>
        <end position="507"/>
    </location>
</feature>
<dbReference type="PANTHER" id="PTHR23504">
    <property type="entry name" value="MAJOR FACILITATOR SUPERFAMILY DOMAIN-CONTAINING PROTEIN 10"/>
    <property type="match status" value="1"/>
</dbReference>
<evidence type="ECO:0000256" key="2">
    <source>
        <dbReference type="ARBA" id="ARBA00022448"/>
    </source>
</evidence>
<keyword evidence="2" id="KW-0813">Transport</keyword>
<feature type="transmembrane region" description="Helical" evidence="6">
    <location>
        <begin position="120"/>
        <end position="140"/>
    </location>
</feature>
<dbReference type="Pfam" id="PF07690">
    <property type="entry name" value="MFS_1"/>
    <property type="match status" value="1"/>
</dbReference>
<feature type="transmembrane region" description="Helical" evidence="6">
    <location>
        <begin position="59"/>
        <end position="79"/>
    </location>
</feature>
<evidence type="ECO:0000256" key="5">
    <source>
        <dbReference type="ARBA" id="ARBA00023136"/>
    </source>
</evidence>
<dbReference type="CDD" id="cd17330">
    <property type="entry name" value="MFS_SLC46_TetA_like"/>
    <property type="match status" value="1"/>
</dbReference>
<feature type="transmembrane region" description="Helical" evidence="6">
    <location>
        <begin position="419"/>
        <end position="441"/>
    </location>
</feature>
<evidence type="ECO:0000256" key="6">
    <source>
        <dbReference type="SAM" id="Phobius"/>
    </source>
</evidence>
<proteinExistence type="predicted"/>
<dbReference type="Proteomes" id="UP001305779">
    <property type="component" value="Unassembled WGS sequence"/>
</dbReference>
<keyword evidence="4 6" id="KW-1133">Transmembrane helix</keyword>
<feature type="transmembrane region" description="Helical" evidence="6">
    <location>
        <begin position="91"/>
        <end position="114"/>
    </location>
</feature>
<dbReference type="PANTHER" id="PTHR23504:SF2">
    <property type="entry name" value="TRANSPORTER, PUTATIVE (AFU_ORTHOLOGUE AFUA_8G04150)-RELATED"/>
    <property type="match status" value="1"/>
</dbReference>
<comment type="subcellular location">
    <subcellularLocation>
        <location evidence="1">Membrane</location>
        <topology evidence="1">Multi-pass membrane protein</topology>
    </subcellularLocation>
</comment>
<evidence type="ECO:0000256" key="4">
    <source>
        <dbReference type="ARBA" id="ARBA00022989"/>
    </source>
</evidence>
<dbReference type="Gene3D" id="1.20.1250.20">
    <property type="entry name" value="MFS general substrate transporter like domains"/>
    <property type="match status" value="1"/>
</dbReference>
<feature type="transmembrane region" description="Helical" evidence="6">
    <location>
        <begin position="193"/>
        <end position="215"/>
    </location>
</feature>
<dbReference type="EMBL" id="JAXOVC010000011">
    <property type="protein sequence ID" value="KAK4495750.1"/>
    <property type="molecule type" value="Genomic_DNA"/>
</dbReference>
<organism evidence="8 9">
    <name type="scientific">Zasmidium cellare</name>
    <name type="common">Wine cellar mold</name>
    <name type="synonym">Racodium cellare</name>
    <dbReference type="NCBI Taxonomy" id="395010"/>
    <lineage>
        <taxon>Eukaryota</taxon>
        <taxon>Fungi</taxon>
        <taxon>Dikarya</taxon>
        <taxon>Ascomycota</taxon>
        <taxon>Pezizomycotina</taxon>
        <taxon>Dothideomycetes</taxon>
        <taxon>Dothideomycetidae</taxon>
        <taxon>Mycosphaerellales</taxon>
        <taxon>Mycosphaerellaceae</taxon>
        <taxon>Zasmidium</taxon>
    </lineage>
</organism>
<dbReference type="PROSITE" id="PS50850">
    <property type="entry name" value="MFS"/>
    <property type="match status" value="1"/>
</dbReference>
<evidence type="ECO:0000313" key="9">
    <source>
        <dbReference type="Proteomes" id="UP001305779"/>
    </source>
</evidence>
<feature type="domain" description="Major facilitator superfamily (MFS) profile" evidence="7">
    <location>
        <begin position="20"/>
        <end position="512"/>
    </location>
</feature>
<keyword evidence="9" id="KW-1185">Reference proteome</keyword>
<name>A0ABR0E2Y0_ZASCE</name>
<protein>
    <recommendedName>
        <fullName evidence="7">Major facilitator superfamily (MFS) profile domain-containing protein</fullName>
    </recommendedName>
</protein>
<dbReference type="InterPro" id="IPR011701">
    <property type="entry name" value="MFS"/>
</dbReference>
<feature type="transmembrane region" description="Helical" evidence="6">
    <location>
        <begin position="296"/>
        <end position="315"/>
    </location>
</feature>
<dbReference type="InterPro" id="IPR036259">
    <property type="entry name" value="MFS_trans_sf"/>
</dbReference>
<dbReference type="SUPFAM" id="SSF103473">
    <property type="entry name" value="MFS general substrate transporter"/>
    <property type="match status" value="1"/>
</dbReference>
<feature type="transmembrane region" description="Helical" evidence="6">
    <location>
        <begin position="152"/>
        <end position="173"/>
    </location>
</feature>
<dbReference type="InterPro" id="IPR020846">
    <property type="entry name" value="MFS_dom"/>
</dbReference>
<comment type="caution">
    <text evidence="8">The sequence shown here is derived from an EMBL/GenBank/DDBJ whole genome shotgun (WGS) entry which is preliminary data.</text>
</comment>
<feature type="transmembrane region" description="Helical" evidence="6">
    <location>
        <begin position="21"/>
        <end position="39"/>
    </location>
</feature>
<feature type="transmembrane region" description="Helical" evidence="6">
    <location>
        <begin position="360"/>
        <end position="380"/>
    </location>
</feature>
<evidence type="ECO:0000259" key="7">
    <source>
        <dbReference type="PROSITE" id="PS50850"/>
    </source>
</evidence>
<gene>
    <name evidence="8" type="ORF">PRZ48_013018</name>
</gene>
<sequence length="564" mass="61325">MALTQTRTTPRDPNKFPAVQLFLLALVRVAEPIALTSIFPYAWQLVLHFHIGDKSNASFYAGLLISAFSLAEACTGMFWGGLSDRLGRKPVLLMGCFGTVASLLIVGFSMNFWMALFGRFLGGALNGNIGVIQTMVGELVKNPKHEPKAYAIMPFVWSIGTILGPSIGGYFASPATNFPNVFPKGGLFDKFPYLLPNLIATALMVLSILAGYFCLEETHPDMQPWSTPQDLEDSHAKTPLMPAQAGTTTSAANLEQESYGTFNTVSEEAIDEEWDVQPDGTSRPPSVHSGSDQKVFTWRVIMLNIALGIFTYHSMTYDHLLPIFFQDGRVPSGGDMLSVFATSSGSFAGGLGLTVQQVGIIMSVNGIIALFVQAVIFPIMASWLGVWRVFIITAVGHPVAYFIVPYLALLPSNLLYPGIYTCLTIRNFFSILAYPVLLILLKEAAPAPNCLGKINGLAASTGAGCRTMASPVAGFLYGLGIQIEFTALAWWASAAVALIGTVQAFFVNRVKDGPQHRIRPVAPCRFVPDEHRDHRPSVVNIKIHDSGYNSEDERTPFASRVYHG</sequence>
<reference evidence="8 9" key="1">
    <citation type="journal article" date="2023" name="G3 (Bethesda)">
        <title>A chromosome-level genome assembly of Zasmidium syzygii isolated from banana leaves.</title>
        <authorList>
            <person name="van Westerhoven A.C."/>
            <person name="Mehrabi R."/>
            <person name="Talebi R."/>
            <person name="Steentjes M.B.F."/>
            <person name="Corcolon B."/>
            <person name="Chong P.A."/>
            <person name="Kema G.H.J."/>
            <person name="Seidl M.F."/>
        </authorList>
    </citation>
    <scope>NUCLEOTIDE SEQUENCE [LARGE SCALE GENOMIC DNA]</scope>
    <source>
        <strain evidence="8 9">P124</strain>
    </source>
</reference>
<evidence type="ECO:0000256" key="3">
    <source>
        <dbReference type="ARBA" id="ARBA00022692"/>
    </source>
</evidence>
<keyword evidence="3 6" id="KW-0812">Transmembrane</keyword>
<accession>A0ABR0E2Y0</accession>
<feature type="transmembrane region" description="Helical" evidence="6">
    <location>
        <begin position="386"/>
        <end position="407"/>
    </location>
</feature>
<keyword evidence="5 6" id="KW-0472">Membrane</keyword>